<feature type="compositionally biased region" description="Basic and acidic residues" evidence="1">
    <location>
        <begin position="411"/>
        <end position="420"/>
    </location>
</feature>
<name>A0A415S9Q2_MEDGN</name>
<comment type="caution">
    <text evidence="3">The sequence shown here is derived from an EMBL/GenBank/DDBJ whole genome shotgun (WGS) entry which is preliminary data.</text>
</comment>
<sequence>MQEQKMEKLYILCGLANDAGDEIKTALVEAAKEQGYEAVCVSRYRKEGIRQYVAEHSEFRILVLQEAMQTNYPYTAEELAELMDDYHLNIVISIKKSHRADRFMKVLYTAGILNALYEDDATAKNIMARILYPRTRKECRRYYQITTAVDAMKTLEIVDEERMKGYLSYIEEAMEEAEIKRRCSYILQSLQLVEKLYFIQRLSQRVREIIQDDIEYQAILKQQQKKKRYLFRRKEKKEQEKSEKMPSIQEPVQVEMKKQAEPQIEELIDEDISDLLGFGNDDKELLKDTIELSPIATEEFSQEETEKEIQEKKKGEFKGQELLKEKTNGIFLKMFAITTCAFLIAVAILFGFFLYTESKTKESSTPEIYQQGSPDDSQQMENYGQSREIEKESSKEITDKVLNEEAGESQKQNEKERISETEGEDNISPQGSSEEKKMNEVSKVQEIPAQENVTENVPVSTSQSQAQTSKPNVDIITSSPPQPNKMEENETIINYNGSIITGSEVIKIAAEKEAEGRQIYLITRDHGEGSFHASEVEGVVDKNCSYLLQDTGSGQIRFIQQ</sequence>
<feature type="region of interest" description="Disordered" evidence="1">
    <location>
        <begin position="363"/>
        <end position="487"/>
    </location>
</feature>
<feature type="compositionally biased region" description="Basic and acidic residues" evidence="1">
    <location>
        <begin position="387"/>
        <end position="403"/>
    </location>
</feature>
<reference evidence="3 4" key="1">
    <citation type="submission" date="2018-08" db="EMBL/GenBank/DDBJ databases">
        <title>A genome reference for cultivated species of the human gut microbiota.</title>
        <authorList>
            <person name="Zou Y."/>
            <person name="Xue W."/>
            <person name="Luo G."/>
        </authorList>
    </citation>
    <scope>NUCLEOTIDE SEQUENCE [LARGE SCALE GENOMIC DNA]</scope>
    <source>
        <strain evidence="3 4">AF33-12</strain>
    </source>
</reference>
<keyword evidence="2" id="KW-1133">Transmembrane helix</keyword>
<evidence type="ECO:0000256" key="1">
    <source>
        <dbReference type="SAM" id="MobiDB-lite"/>
    </source>
</evidence>
<accession>A0A415S9Q2</accession>
<feature type="transmembrane region" description="Helical" evidence="2">
    <location>
        <begin position="330"/>
        <end position="355"/>
    </location>
</feature>
<proteinExistence type="predicted"/>
<keyword evidence="2" id="KW-0812">Transmembrane</keyword>
<protein>
    <submittedName>
        <fullName evidence="3">Uncharacterized protein</fullName>
    </submittedName>
</protein>
<dbReference type="EMBL" id="QRQE01000019">
    <property type="protein sequence ID" value="RHM76134.1"/>
    <property type="molecule type" value="Genomic_DNA"/>
</dbReference>
<dbReference type="Proteomes" id="UP000285610">
    <property type="component" value="Unassembled WGS sequence"/>
</dbReference>
<evidence type="ECO:0000313" key="3">
    <source>
        <dbReference type="EMBL" id="RHM76134.1"/>
    </source>
</evidence>
<feature type="compositionally biased region" description="Polar residues" evidence="1">
    <location>
        <begin position="451"/>
        <end position="479"/>
    </location>
</feature>
<feature type="compositionally biased region" description="Polar residues" evidence="1">
    <location>
        <begin position="365"/>
        <end position="385"/>
    </location>
</feature>
<keyword evidence="2" id="KW-0472">Membrane</keyword>
<gene>
    <name evidence="3" type="ORF">DWZ50_09075</name>
</gene>
<evidence type="ECO:0000256" key="2">
    <source>
        <dbReference type="SAM" id="Phobius"/>
    </source>
</evidence>
<organism evidence="3 4">
    <name type="scientific">Mediterraneibacter gnavus</name>
    <name type="common">Ruminococcus gnavus</name>
    <dbReference type="NCBI Taxonomy" id="33038"/>
    <lineage>
        <taxon>Bacteria</taxon>
        <taxon>Bacillati</taxon>
        <taxon>Bacillota</taxon>
        <taxon>Clostridia</taxon>
        <taxon>Lachnospirales</taxon>
        <taxon>Lachnospiraceae</taxon>
        <taxon>Mediterraneibacter</taxon>
    </lineage>
</organism>
<evidence type="ECO:0000313" key="4">
    <source>
        <dbReference type="Proteomes" id="UP000285610"/>
    </source>
</evidence>
<dbReference type="AlphaFoldDB" id="A0A415S9Q2"/>